<comment type="catalytic activity">
    <reaction evidence="11">
        <text>L-homoserine + NADP(+) = L-aspartate 4-semialdehyde + NADPH + H(+)</text>
        <dbReference type="Rhea" id="RHEA:15761"/>
        <dbReference type="ChEBI" id="CHEBI:15378"/>
        <dbReference type="ChEBI" id="CHEBI:57476"/>
        <dbReference type="ChEBI" id="CHEBI:57783"/>
        <dbReference type="ChEBI" id="CHEBI:58349"/>
        <dbReference type="ChEBI" id="CHEBI:537519"/>
        <dbReference type="EC" id="1.1.1.3"/>
    </reaction>
    <physiologicalReaction direction="right-to-left" evidence="11">
        <dbReference type="Rhea" id="RHEA:15763"/>
    </physiologicalReaction>
</comment>
<evidence type="ECO:0000256" key="6">
    <source>
        <dbReference type="ARBA" id="ARBA00022605"/>
    </source>
</evidence>
<evidence type="ECO:0000256" key="4">
    <source>
        <dbReference type="ARBA" id="ARBA00013213"/>
    </source>
</evidence>
<evidence type="ECO:0000313" key="18">
    <source>
        <dbReference type="EMBL" id="VDC21054.1"/>
    </source>
</evidence>
<dbReference type="PIRSF" id="PIRSF036497">
    <property type="entry name" value="HDH_short"/>
    <property type="match status" value="1"/>
</dbReference>
<dbReference type="Pfam" id="PF03447">
    <property type="entry name" value="NAD_binding_3"/>
    <property type="match status" value="1"/>
</dbReference>
<protein>
    <recommendedName>
        <fullName evidence="5 14">Homoserine dehydrogenase</fullName>
        <ecNumber evidence="4 14">1.1.1.3</ecNumber>
    </recommendedName>
</protein>
<accession>A0A3P5X1H2</accession>
<evidence type="ECO:0000256" key="12">
    <source>
        <dbReference type="PIRSR" id="PIRSR036497-1"/>
    </source>
</evidence>
<dbReference type="InterPro" id="IPR036291">
    <property type="entry name" value="NAD(P)-bd_dom_sf"/>
</dbReference>
<dbReference type="Proteomes" id="UP000270468">
    <property type="component" value="Unassembled WGS sequence"/>
</dbReference>
<dbReference type="GO" id="GO:0009088">
    <property type="term" value="P:threonine biosynthetic process"/>
    <property type="evidence" value="ECO:0007669"/>
    <property type="project" value="UniProtKB-UniPathway"/>
</dbReference>
<evidence type="ECO:0000256" key="1">
    <source>
        <dbReference type="ARBA" id="ARBA00005056"/>
    </source>
</evidence>
<dbReference type="SUPFAM" id="SSF51735">
    <property type="entry name" value="NAD(P)-binding Rossmann-fold domains"/>
    <property type="match status" value="1"/>
</dbReference>
<dbReference type="PANTHER" id="PTHR43331:SF1">
    <property type="entry name" value="HOMOSERINE DEHYDROGENASE"/>
    <property type="match status" value="1"/>
</dbReference>
<dbReference type="NCBIfam" id="NF004976">
    <property type="entry name" value="PRK06349.1"/>
    <property type="match status" value="1"/>
</dbReference>
<dbReference type="EC" id="1.1.1.3" evidence="4 14"/>
<evidence type="ECO:0000256" key="15">
    <source>
        <dbReference type="RuleBase" id="RU004171"/>
    </source>
</evidence>
<dbReference type="OrthoDB" id="9808167at2"/>
<keyword evidence="9" id="KW-0915">Sodium</keyword>
<keyword evidence="19" id="KW-1185">Reference proteome</keyword>
<keyword evidence="7 14" id="KW-0791">Threonine biosynthesis</keyword>
<dbReference type="RefSeq" id="WP_124068971.1">
    <property type="nucleotide sequence ID" value="NZ_CBCRXF010000012.1"/>
</dbReference>
<dbReference type="Pfam" id="PF00742">
    <property type="entry name" value="Homoserine_dh"/>
    <property type="match status" value="1"/>
</dbReference>
<dbReference type="InterPro" id="IPR019811">
    <property type="entry name" value="HDH_CS"/>
</dbReference>
<dbReference type="SUPFAM" id="SSF55347">
    <property type="entry name" value="Glyceraldehyde-3-phosphate dehydrogenase-like, C-terminal domain"/>
    <property type="match status" value="1"/>
</dbReference>
<evidence type="ECO:0000256" key="5">
    <source>
        <dbReference type="ARBA" id="ARBA00013376"/>
    </source>
</evidence>
<evidence type="ECO:0000256" key="10">
    <source>
        <dbReference type="ARBA" id="ARBA00023167"/>
    </source>
</evidence>
<comment type="pathway">
    <text evidence="1 14">Amino-acid biosynthesis; L-threonine biosynthesis; L-threonine from L-aspartate: step 3/5.</text>
</comment>
<keyword evidence="6 14" id="KW-0028">Amino-acid biosynthesis</keyword>
<dbReference type="PROSITE" id="PS01042">
    <property type="entry name" value="HOMOSER_DHGENASE"/>
    <property type="match status" value="1"/>
</dbReference>
<dbReference type="UniPathway" id="UPA00050">
    <property type="reaction ID" value="UER00063"/>
</dbReference>
<name>A0A3P5X1H2_9BACL</name>
<feature type="domain" description="Homoserine dehydrogenase catalytic" evidence="16">
    <location>
        <begin position="136"/>
        <end position="315"/>
    </location>
</feature>
<evidence type="ECO:0000313" key="19">
    <source>
        <dbReference type="Proteomes" id="UP000270468"/>
    </source>
</evidence>
<comment type="similarity">
    <text evidence="3 15">Belongs to the homoserine dehydrogenase family.</text>
</comment>
<gene>
    <name evidence="18" type="primary">hom_2</name>
    <name evidence="18" type="ORF">FILTAD_00528</name>
</gene>
<dbReference type="UniPathway" id="UPA00051">
    <property type="reaction ID" value="UER00465"/>
</dbReference>
<feature type="domain" description="Aspartate/homoserine dehydrogenase NAD-binding" evidence="17">
    <location>
        <begin position="10"/>
        <end position="127"/>
    </location>
</feature>
<evidence type="ECO:0000256" key="8">
    <source>
        <dbReference type="ARBA" id="ARBA00023002"/>
    </source>
</evidence>
<dbReference type="InterPro" id="IPR022697">
    <property type="entry name" value="HDH_short"/>
</dbReference>
<dbReference type="AlphaFoldDB" id="A0A3P5X1H2"/>
<dbReference type="GO" id="GO:0050661">
    <property type="term" value="F:NADP binding"/>
    <property type="evidence" value="ECO:0007669"/>
    <property type="project" value="InterPro"/>
</dbReference>
<evidence type="ECO:0000256" key="11">
    <source>
        <dbReference type="ARBA" id="ARBA00048841"/>
    </source>
</evidence>
<dbReference type="EMBL" id="UXAV01000019">
    <property type="protein sequence ID" value="VDC21054.1"/>
    <property type="molecule type" value="Genomic_DNA"/>
</dbReference>
<dbReference type="GO" id="GO:0004412">
    <property type="term" value="F:homoserine dehydrogenase activity"/>
    <property type="evidence" value="ECO:0007669"/>
    <property type="project" value="UniProtKB-EC"/>
</dbReference>
<dbReference type="PANTHER" id="PTHR43331">
    <property type="entry name" value="HOMOSERINE DEHYDROGENASE"/>
    <property type="match status" value="1"/>
</dbReference>
<keyword evidence="8 14" id="KW-0560">Oxidoreductase</keyword>
<feature type="binding site" evidence="13">
    <location>
        <position position="104"/>
    </location>
    <ligand>
        <name>NADPH</name>
        <dbReference type="ChEBI" id="CHEBI:57783"/>
    </ligand>
</feature>
<evidence type="ECO:0000256" key="7">
    <source>
        <dbReference type="ARBA" id="ARBA00022697"/>
    </source>
</evidence>
<dbReference type="Gene3D" id="3.30.360.10">
    <property type="entry name" value="Dihydrodipicolinate Reductase, domain 2"/>
    <property type="match status" value="1"/>
</dbReference>
<evidence type="ECO:0000256" key="3">
    <source>
        <dbReference type="ARBA" id="ARBA00006753"/>
    </source>
</evidence>
<feature type="binding site" evidence="13">
    <location>
        <begin position="10"/>
        <end position="15"/>
    </location>
    <ligand>
        <name>NADP(+)</name>
        <dbReference type="ChEBI" id="CHEBI:58349"/>
    </ligand>
</feature>
<organism evidence="18 19">
    <name type="scientific">Filibacter tadaridae</name>
    <dbReference type="NCBI Taxonomy" id="2483811"/>
    <lineage>
        <taxon>Bacteria</taxon>
        <taxon>Bacillati</taxon>
        <taxon>Bacillota</taxon>
        <taxon>Bacilli</taxon>
        <taxon>Bacillales</taxon>
        <taxon>Caryophanaceae</taxon>
        <taxon>Filibacter</taxon>
    </lineage>
</organism>
<evidence type="ECO:0000259" key="17">
    <source>
        <dbReference type="Pfam" id="PF03447"/>
    </source>
</evidence>
<evidence type="ECO:0000256" key="13">
    <source>
        <dbReference type="PIRSR" id="PIRSR036497-2"/>
    </source>
</evidence>
<feature type="binding site" evidence="13">
    <location>
        <position position="189"/>
    </location>
    <ligand>
        <name>L-homoserine</name>
        <dbReference type="ChEBI" id="CHEBI:57476"/>
    </ligand>
</feature>
<evidence type="ECO:0000256" key="14">
    <source>
        <dbReference type="RuleBase" id="RU000579"/>
    </source>
</evidence>
<comment type="pathway">
    <text evidence="2 14">Amino-acid biosynthesis; L-methionine biosynthesis via de novo pathway; L-homoserine from L-aspartate: step 3/3.</text>
</comment>
<evidence type="ECO:0000259" key="16">
    <source>
        <dbReference type="Pfam" id="PF00742"/>
    </source>
</evidence>
<feature type="active site" description="Proton donor" evidence="12">
    <location>
        <position position="204"/>
    </location>
</feature>
<keyword evidence="13 14" id="KW-0521">NADP</keyword>
<proteinExistence type="inferred from homology"/>
<reference evidence="18 19" key="1">
    <citation type="submission" date="2018-11" db="EMBL/GenBank/DDBJ databases">
        <authorList>
            <person name="Criscuolo A."/>
        </authorList>
    </citation>
    <scope>NUCLEOTIDE SEQUENCE [LARGE SCALE GENOMIC DNA]</scope>
    <source>
        <strain evidence="18">ATB-66</strain>
    </source>
</reference>
<dbReference type="Gene3D" id="3.40.50.720">
    <property type="entry name" value="NAD(P)-binding Rossmann-like Domain"/>
    <property type="match status" value="1"/>
</dbReference>
<dbReference type="InterPro" id="IPR005106">
    <property type="entry name" value="Asp/hSer_DH_NAD-bd"/>
</dbReference>
<evidence type="ECO:0000256" key="9">
    <source>
        <dbReference type="ARBA" id="ARBA00023053"/>
    </source>
</evidence>
<evidence type="ECO:0000256" key="2">
    <source>
        <dbReference type="ARBA" id="ARBA00005062"/>
    </source>
</evidence>
<dbReference type="GO" id="GO:0009086">
    <property type="term" value="P:methionine biosynthetic process"/>
    <property type="evidence" value="ECO:0007669"/>
    <property type="project" value="UniProtKB-KW"/>
</dbReference>
<dbReference type="FunFam" id="3.30.360.10:FF:000005">
    <property type="entry name" value="Homoserine dehydrogenase"/>
    <property type="match status" value="1"/>
</dbReference>
<dbReference type="InterPro" id="IPR001342">
    <property type="entry name" value="HDH_cat"/>
</dbReference>
<sequence>MPSINVAILGFGIVGEGIYKILNERSKAIEKGTGYTINVVSILVRDTTKTRQSTPGTKITGDIQEILSDSSIDVVFEAIVGEEPAYAYLSEAIEKGCHVITANKAMFATHGPALLKHAEFRGVNLGYEATTAGGVPIIRTITGLLPTDRIRRIRGVLNGTSNFILTKMRNEGIPFKKALHEAQELGYAEADPTDDISGKDAFRKLMILSALAFGGQPKWEDVAVIGIDGITVEDVTDASKGKLRYRHIADIYCDENGVRHGGVGPVLIGPDHPLYSVDGVDNAIIVDTDHLGALTLIGPGAGMYPTASAMVGDFLQIIGKRETALVSN</sequence>
<keyword evidence="10 14" id="KW-0486">Methionine biosynthesis</keyword>